<sequence>MRSALAVCLLCCVGCAVSAPNRRGANEILIGEVDIAMHDGEDDSGGGGMVAGDDDSPETSTEQPFAKKCIVDNKAYSHSQMIPWTDSSSHCLCVAGEVYCWWQKYVASKSRSSNNPIPPEEEEDEEDEGEEDVAEDEEDEDDPSSWTTEEESDYAEGPSESPEASGESALLEASGEQQDDHSIAVSKDEASAPETLENSTMSSSSSTTTTAATTTTARPTGAPATCLVMGRKYQEGEVLPHSTGNCVECSCGSEGRIECSPRDCVGLRPQSVEAAGAGDFELFDFEHERGIEESF</sequence>
<feature type="signal peptide" evidence="2">
    <location>
        <begin position="1"/>
        <end position="18"/>
    </location>
</feature>
<feature type="region of interest" description="Disordered" evidence="1">
    <location>
        <begin position="110"/>
        <end position="222"/>
    </location>
</feature>
<feature type="region of interest" description="Disordered" evidence="1">
    <location>
        <begin position="40"/>
        <end position="64"/>
    </location>
</feature>
<dbReference type="GeneID" id="100680540"/>
<protein>
    <submittedName>
        <fullName evidence="3">Uncharacterized protein</fullName>
    </submittedName>
</protein>
<feature type="compositionally biased region" description="Acidic residues" evidence="1">
    <location>
        <begin position="119"/>
        <end position="154"/>
    </location>
</feature>
<feature type="chain" id="PRO_5029647070" evidence="2">
    <location>
        <begin position="19"/>
        <end position="295"/>
    </location>
</feature>
<dbReference type="OrthoDB" id="8045763at2759"/>
<dbReference type="KEGG" id="nvi:100680540"/>
<dbReference type="Proteomes" id="UP000002358">
    <property type="component" value="Chromosome 3"/>
</dbReference>
<reference evidence="3" key="1">
    <citation type="submission" date="2021-01" db="UniProtKB">
        <authorList>
            <consortium name="EnsemblMetazoa"/>
        </authorList>
    </citation>
    <scope>IDENTIFICATION</scope>
</reference>
<keyword evidence="2" id="KW-0732">Signal</keyword>
<feature type="compositionally biased region" description="Basic and acidic residues" evidence="1">
    <location>
        <begin position="178"/>
        <end position="190"/>
    </location>
</feature>
<feature type="compositionally biased region" description="Low complexity" evidence="1">
    <location>
        <begin position="155"/>
        <end position="176"/>
    </location>
</feature>
<feature type="compositionally biased region" description="Low complexity" evidence="1">
    <location>
        <begin position="199"/>
        <end position="222"/>
    </location>
</feature>
<keyword evidence="4" id="KW-1185">Reference proteome</keyword>
<dbReference type="EnsemblMetazoa" id="XM_003424205">
    <property type="protein sequence ID" value="XP_003424253"/>
    <property type="gene ID" value="LOC100680540"/>
</dbReference>
<proteinExistence type="predicted"/>
<name>A0A7M7LKE5_NASVI</name>
<accession>A0A7M7LKE5</accession>
<evidence type="ECO:0000256" key="1">
    <source>
        <dbReference type="SAM" id="MobiDB-lite"/>
    </source>
</evidence>
<evidence type="ECO:0000256" key="2">
    <source>
        <dbReference type="SAM" id="SignalP"/>
    </source>
</evidence>
<dbReference type="InParanoid" id="A0A7M7LKE5"/>
<dbReference type="RefSeq" id="XP_003424253.1">
    <property type="nucleotide sequence ID" value="XM_003424205.4"/>
</dbReference>
<evidence type="ECO:0000313" key="3">
    <source>
        <dbReference type="EnsemblMetazoa" id="XP_003424253"/>
    </source>
</evidence>
<organism evidence="3 4">
    <name type="scientific">Nasonia vitripennis</name>
    <name type="common">Parasitic wasp</name>
    <dbReference type="NCBI Taxonomy" id="7425"/>
    <lineage>
        <taxon>Eukaryota</taxon>
        <taxon>Metazoa</taxon>
        <taxon>Ecdysozoa</taxon>
        <taxon>Arthropoda</taxon>
        <taxon>Hexapoda</taxon>
        <taxon>Insecta</taxon>
        <taxon>Pterygota</taxon>
        <taxon>Neoptera</taxon>
        <taxon>Endopterygota</taxon>
        <taxon>Hymenoptera</taxon>
        <taxon>Apocrita</taxon>
        <taxon>Proctotrupomorpha</taxon>
        <taxon>Chalcidoidea</taxon>
        <taxon>Pteromalidae</taxon>
        <taxon>Pteromalinae</taxon>
        <taxon>Nasonia</taxon>
    </lineage>
</organism>
<dbReference type="AlphaFoldDB" id="A0A7M7LKE5"/>
<dbReference type="SMR" id="A0A7M7LKE5"/>
<evidence type="ECO:0000313" key="4">
    <source>
        <dbReference type="Proteomes" id="UP000002358"/>
    </source>
</evidence>